<proteinExistence type="predicted"/>
<reference evidence="3 4" key="1">
    <citation type="submission" date="2023-01" db="EMBL/GenBank/DDBJ databases">
        <title>Characterization of estradiol degrading bacteria Microbacterium sp. MZT7 and reveal degrading genes through genome analysis.</title>
        <authorList>
            <person name="Hao P."/>
            <person name="Gao Y."/>
        </authorList>
    </citation>
    <scope>NUCLEOTIDE SEQUENCE [LARGE SCALE GENOMIC DNA]</scope>
    <source>
        <strain evidence="3 4">MZT7</strain>
    </source>
</reference>
<protein>
    <submittedName>
        <fullName evidence="3">DUF916 domain-containing protein</fullName>
    </submittedName>
</protein>
<keyword evidence="1" id="KW-0472">Membrane</keyword>
<keyword evidence="4" id="KW-1185">Reference proteome</keyword>
<organism evidence="3 4">
    <name type="scientific">Microbacterium resistens</name>
    <dbReference type="NCBI Taxonomy" id="156977"/>
    <lineage>
        <taxon>Bacteria</taxon>
        <taxon>Bacillati</taxon>
        <taxon>Actinomycetota</taxon>
        <taxon>Actinomycetes</taxon>
        <taxon>Micrococcales</taxon>
        <taxon>Microbacteriaceae</taxon>
        <taxon>Microbacterium</taxon>
    </lineage>
</organism>
<sequence length="351" mass="35530">MNRTPFAARAALVLVLAGSAALTAAPAAAAAETPADEAQGVAWSMTPVITAVGEERTNFAYAVDPGARIDDAVLVRNSGSTELVLAVQGAGGETTSEGALDFARAGDETPADAIGSWIAPATESVTIAPGAQARIPFSVTVPADAAPGEHAGALLTVRQQTGDVVSVDMRYATRVTVAVSGELTAGLGLSDTALQVRTGFWPWEPASAQVGYAVTNTGNTRLSGPQLVDVQGVAVTSVTDGSTGVPQLSELLPGAAVRVDARIDGIPAWSPFFTASIAVAPTVLTTVSGDVPVVEQATARVTAVAVAPGTWVLAALLVGIPILVLLRWRRRGAGTRTPAPVPADTEPAPHL</sequence>
<dbReference type="RefSeq" id="WP_231820190.1">
    <property type="nucleotide sequence ID" value="NZ_CP082781.1"/>
</dbReference>
<evidence type="ECO:0000256" key="1">
    <source>
        <dbReference type="SAM" id="Phobius"/>
    </source>
</evidence>
<evidence type="ECO:0000313" key="3">
    <source>
        <dbReference type="EMBL" id="UGS26541.1"/>
    </source>
</evidence>
<dbReference type="EMBL" id="CP082781">
    <property type="protein sequence ID" value="UGS26541.1"/>
    <property type="molecule type" value="Genomic_DNA"/>
</dbReference>
<keyword evidence="1" id="KW-1133">Transmembrane helix</keyword>
<name>A0ABY3RRJ8_9MICO</name>
<dbReference type="Proteomes" id="UP001199642">
    <property type="component" value="Chromosome"/>
</dbReference>
<dbReference type="InterPro" id="IPR013783">
    <property type="entry name" value="Ig-like_fold"/>
</dbReference>
<dbReference type="Gene3D" id="2.60.40.10">
    <property type="entry name" value="Immunoglobulins"/>
    <property type="match status" value="1"/>
</dbReference>
<feature type="signal peptide" evidence="2">
    <location>
        <begin position="1"/>
        <end position="30"/>
    </location>
</feature>
<keyword evidence="1" id="KW-0812">Transmembrane</keyword>
<keyword evidence="2" id="KW-0732">Signal</keyword>
<feature type="transmembrane region" description="Helical" evidence="1">
    <location>
        <begin position="305"/>
        <end position="326"/>
    </location>
</feature>
<accession>A0ABY3RRJ8</accession>
<evidence type="ECO:0000313" key="4">
    <source>
        <dbReference type="Proteomes" id="UP001199642"/>
    </source>
</evidence>
<evidence type="ECO:0000256" key="2">
    <source>
        <dbReference type="SAM" id="SignalP"/>
    </source>
</evidence>
<feature type="chain" id="PRO_5045070767" evidence="2">
    <location>
        <begin position="31"/>
        <end position="351"/>
    </location>
</feature>
<gene>
    <name evidence="3" type="ORF">K8F61_18290</name>
</gene>